<accession>A0AAE3E0U8</accession>
<dbReference type="RefSeq" id="WP_308456783.1">
    <property type="nucleotide sequence ID" value="NZ_JAJEQM010000014.1"/>
</dbReference>
<evidence type="ECO:0008006" key="3">
    <source>
        <dbReference type="Google" id="ProtNLM"/>
    </source>
</evidence>
<sequence>MKDIHIDMWYGDDVSMADGIDVSFNDLDCKYRGNIYKNGRMIGDYVCDDSVTLEKVFKGLFRWND</sequence>
<reference evidence="1 2" key="1">
    <citation type="submission" date="2021-10" db="EMBL/GenBank/DDBJ databases">
        <title>Anaerobic single-cell dispensing facilitates the cultivation of human gut bacteria.</title>
        <authorList>
            <person name="Afrizal A."/>
        </authorList>
    </citation>
    <scope>NUCLEOTIDE SEQUENCE [LARGE SCALE GENOMIC DNA]</scope>
    <source>
        <strain evidence="1 2">CLA-AA-H232</strain>
    </source>
</reference>
<keyword evidence="2" id="KW-1185">Reference proteome</keyword>
<dbReference type="AlphaFoldDB" id="A0AAE3E0U8"/>
<evidence type="ECO:0000313" key="1">
    <source>
        <dbReference type="EMBL" id="MCC2211170.1"/>
    </source>
</evidence>
<name>A0AAE3E0U8_9FIRM</name>
<organism evidence="1 2">
    <name type="scientific">Hominilimicola fabiformis</name>
    <dbReference type="NCBI Taxonomy" id="2885356"/>
    <lineage>
        <taxon>Bacteria</taxon>
        <taxon>Bacillati</taxon>
        <taxon>Bacillota</taxon>
        <taxon>Clostridia</taxon>
        <taxon>Eubacteriales</taxon>
        <taxon>Oscillospiraceae</taxon>
        <taxon>Hominilimicola</taxon>
    </lineage>
</organism>
<protein>
    <recommendedName>
        <fullName evidence="3">YopX protein domain-containing protein</fullName>
    </recommendedName>
</protein>
<dbReference type="EMBL" id="JAJEQM010000014">
    <property type="protein sequence ID" value="MCC2211170.1"/>
    <property type="molecule type" value="Genomic_DNA"/>
</dbReference>
<gene>
    <name evidence="1" type="ORF">LKE05_10270</name>
</gene>
<dbReference type="Proteomes" id="UP001198242">
    <property type="component" value="Unassembled WGS sequence"/>
</dbReference>
<proteinExistence type="predicted"/>
<evidence type="ECO:0000313" key="2">
    <source>
        <dbReference type="Proteomes" id="UP001198242"/>
    </source>
</evidence>
<comment type="caution">
    <text evidence="1">The sequence shown here is derived from an EMBL/GenBank/DDBJ whole genome shotgun (WGS) entry which is preliminary data.</text>
</comment>